<dbReference type="GO" id="GO:0009055">
    <property type="term" value="F:electron transfer activity"/>
    <property type="evidence" value="ECO:0007669"/>
    <property type="project" value="UniProtKB-UniRule"/>
</dbReference>
<comment type="function">
    <text evidence="6">Quinone reductase that provides resistance to thiol-specific stress caused by electrophilic quinones.</text>
</comment>
<dbReference type="EC" id="1.7.1.17" evidence="6"/>
<comment type="cofactor">
    <cofactor evidence="6">
        <name>FMN</name>
        <dbReference type="ChEBI" id="CHEBI:58210"/>
    </cofactor>
    <text evidence="6">Binds 1 FMN per subunit.</text>
</comment>
<reference evidence="8 9" key="1">
    <citation type="submission" date="2014-12" db="EMBL/GenBank/DDBJ databases">
        <title>Draft genome sequences of 29 type strains of Enterococci.</title>
        <authorList>
            <person name="Zhong Z."/>
            <person name="Sun Z."/>
            <person name="Liu W."/>
            <person name="Zhang W."/>
            <person name="Zhang H."/>
        </authorList>
    </citation>
    <scope>NUCLEOTIDE SEQUENCE [LARGE SCALE GENOMIC DNA]</scope>
    <source>
        <strain evidence="8 9">DSM 17122</strain>
    </source>
</reference>
<dbReference type="SUPFAM" id="SSF52218">
    <property type="entry name" value="Flavoproteins"/>
    <property type="match status" value="1"/>
</dbReference>
<comment type="similarity">
    <text evidence="6">Belongs to the azoreductase type 1 family.</text>
</comment>
<comment type="caution">
    <text evidence="6">Lacks conserved residue(s) required for the propagation of feature annotation.</text>
</comment>
<evidence type="ECO:0000256" key="5">
    <source>
        <dbReference type="ARBA" id="ARBA00048542"/>
    </source>
</evidence>
<gene>
    <name evidence="6" type="primary">azoR</name>
    <name evidence="8" type="ORF">RV04_GL001948</name>
</gene>
<name>A0A1L8TMW5_9ENTE</name>
<comment type="caution">
    <text evidence="8">The sequence shown here is derived from an EMBL/GenBank/DDBJ whole genome shotgun (WGS) entry which is preliminary data.</text>
</comment>
<keyword evidence="9" id="KW-1185">Reference proteome</keyword>
<feature type="binding site" evidence="6">
    <location>
        <begin position="17"/>
        <end position="19"/>
    </location>
    <ligand>
        <name>FMN</name>
        <dbReference type="ChEBI" id="CHEBI:58210"/>
    </ligand>
</feature>
<protein>
    <recommendedName>
        <fullName evidence="6">FMN dependent NADH:quinone oxidoreductase</fullName>
        <ecNumber evidence="6">1.6.5.-</ecNumber>
    </recommendedName>
    <alternativeName>
        <fullName evidence="6">Azo-dye reductase</fullName>
    </alternativeName>
    <alternativeName>
        <fullName evidence="6">FMN-dependent NADH-azo compound oxidoreductase</fullName>
    </alternativeName>
    <alternativeName>
        <fullName evidence="6">FMN-dependent NADH-azoreductase</fullName>
        <ecNumber evidence="6">1.7.1.17</ecNumber>
    </alternativeName>
</protein>
<proteinExistence type="inferred from homology"/>
<dbReference type="Gene3D" id="3.40.50.360">
    <property type="match status" value="1"/>
</dbReference>
<dbReference type="InterPro" id="IPR050104">
    <property type="entry name" value="FMN-dep_NADH:Q_OxRdtase_AzoR1"/>
</dbReference>
<feature type="domain" description="Flavodoxin-like fold" evidence="7">
    <location>
        <begin position="3"/>
        <end position="201"/>
    </location>
</feature>
<evidence type="ECO:0000256" key="4">
    <source>
        <dbReference type="ARBA" id="ARBA00023027"/>
    </source>
</evidence>
<dbReference type="Pfam" id="PF02525">
    <property type="entry name" value="Flavodoxin_2"/>
    <property type="match status" value="1"/>
</dbReference>
<comment type="subunit">
    <text evidence="6">Homodimer.</text>
</comment>
<keyword evidence="2 6" id="KW-0288">FMN</keyword>
<dbReference type="HAMAP" id="MF_01216">
    <property type="entry name" value="Azoreductase_type1"/>
    <property type="match status" value="1"/>
</dbReference>
<dbReference type="GO" id="GO:0010181">
    <property type="term" value="F:FMN binding"/>
    <property type="evidence" value="ECO:0007669"/>
    <property type="project" value="UniProtKB-UniRule"/>
</dbReference>
<accession>A0A1L8TMW5</accession>
<dbReference type="AlphaFoldDB" id="A0A1L8TMW5"/>
<evidence type="ECO:0000256" key="3">
    <source>
        <dbReference type="ARBA" id="ARBA00023002"/>
    </source>
</evidence>
<keyword evidence="4 6" id="KW-0520">NAD</keyword>
<dbReference type="GO" id="GO:0016655">
    <property type="term" value="F:oxidoreductase activity, acting on NAD(P)H, quinone or similar compound as acceptor"/>
    <property type="evidence" value="ECO:0007669"/>
    <property type="project" value="InterPro"/>
</dbReference>
<dbReference type="OrthoDB" id="9805013at2"/>
<dbReference type="RefSeq" id="WP_071857824.1">
    <property type="nucleotide sequence ID" value="NZ_JBHSHK010000023.1"/>
</dbReference>
<sequence length="206" mass="22681">MTKLLVVKAHPLTAKESRSVFVAGEFLTSYRQANPQDEIEELSLYSDSIPLVDKDILTAFSALAQGTLFTELSTAQQAKLARFDELTAQFMTADKVVIVNPMWNLSIPPMLKAWFDTIMVVGKTFKYTATGSVGLLANKPILHIQANGGTYKGEDFGAKYVHLAMSFMGITDVQDLFVEGMDHNPELAEEIVAEAVKKAQELGKTF</sequence>
<evidence type="ECO:0000313" key="8">
    <source>
        <dbReference type="EMBL" id="OJG45659.1"/>
    </source>
</evidence>
<dbReference type="InterPro" id="IPR003680">
    <property type="entry name" value="Flavodoxin_fold"/>
</dbReference>
<dbReference type="PANTHER" id="PTHR43741">
    <property type="entry name" value="FMN-DEPENDENT NADH-AZOREDUCTASE 1"/>
    <property type="match status" value="1"/>
</dbReference>
<dbReference type="PANTHER" id="PTHR43741:SF7">
    <property type="entry name" value="FMN-DEPENDENT NADH:QUINONE OXIDOREDUCTASE"/>
    <property type="match status" value="1"/>
</dbReference>
<dbReference type="EMBL" id="JXKQ01000005">
    <property type="protein sequence ID" value="OJG45659.1"/>
    <property type="molecule type" value="Genomic_DNA"/>
</dbReference>
<evidence type="ECO:0000313" key="9">
    <source>
        <dbReference type="Proteomes" id="UP000182077"/>
    </source>
</evidence>
<dbReference type="InterPro" id="IPR023048">
    <property type="entry name" value="NADH:quinone_OxRdtase_FMN_depd"/>
</dbReference>
<dbReference type="Proteomes" id="UP000182077">
    <property type="component" value="Unassembled WGS sequence"/>
</dbReference>
<keyword evidence="1 6" id="KW-0285">Flavoprotein</keyword>
<comment type="catalytic activity">
    <reaction evidence="5">
        <text>N,N-dimethyl-1,4-phenylenediamine + anthranilate + 2 NAD(+) = 2-(4-dimethylaminophenyl)diazenylbenzoate + 2 NADH + 2 H(+)</text>
        <dbReference type="Rhea" id="RHEA:55872"/>
        <dbReference type="ChEBI" id="CHEBI:15378"/>
        <dbReference type="ChEBI" id="CHEBI:15783"/>
        <dbReference type="ChEBI" id="CHEBI:16567"/>
        <dbReference type="ChEBI" id="CHEBI:57540"/>
        <dbReference type="ChEBI" id="CHEBI:57945"/>
        <dbReference type="ChEBI" id="CHEBI:71579"/>
        <dbReference type="EC" id="1.7.1.17"/>
    </reaction>
    <physiologicalReaction direction="right-to-left" evidence="5">
        <dbReference type="Rhea" id="RHEA:55874"/>
    </physiologicalReaction>
</comment>
<evidence type="ECO:0000256" key="6">
    <source>
        <dbReference type="HAMAP-Rule" id="MF_01216"/>
    </source>
</evidence>
<evidence type="ECO:0000256" key="1">
    <source>
        <dbReference type="ARBA" id="ARBA00022630"/>
    </source>
</evidence>
<organism evidence="8 9">
    <name type="scientific">Enterococcus hermanniensis</name>
    <dbReference type="NCBI Taxonomy" id="249189"/>
    <lineage>
        <taxon>Bacteria</taxon>
        <taxon>Bacillati</taxon>
        <taxon>Bacillota</taxon>
        <taxon>Bacilli</taxon>
        <taxon>Lactobacillales</taxon>
        <taxon>Enterococcaceae</taxon>
        <taxon>Enterococcus</taxon>
    </lineage>
</organism>
<dbReference type="EC" id="1.6.5.-" evidence="6"/>
<keyword evidence="3 6" id="KW-0560">Oxidoreductase</keyword>
<feature type="binding site" evidence="6">
    <location>
        <begin position="102"/>
        <end position="105"/>
    </location>
    <ligand>
        <name>FMN</name>
        <dbReference type="ChEBI" id="CHEBI:58210"/>
    </ligand>
</feature>
<comment type="catalytic activity">
    <reaction evidence="6">
        <text>2 a quinone + NADH + H(+) = 2 a 1,4-benzosemiquinone + NAD(+)</text>
        <dbReference type="Rhea" id="RHEA:65952"/>
        <dbReference type="ChEBI" id="CHEBI:15378"/>
        <dbReference type="ChEBI" id="CHEBI:57540"/>
        <dbReference type="ChEBI" id="CHEBI:57945"/>
        <dbReference type="ChEBI" id="CHEBI:132124"/>
        <dbReference type="ChEBI" id="CHEBI:134225"/>
    </reaction>
</comment>
<comment type="function">
    <text evidence="6">Also exhibits azoreductase activity. Catalyzes the reductive cleavage of the azo bond in aromatic azo compounds to the corresponding amines.</text>
</comment>
<dbReference type="STRING" id="249189.RV04_GL001948"/>
<dbReference type="InterPro" id="IPR029039">
    <property type="entry name" value="Flavoprotein-like_sf"/>
</dbReference>
<dbReference type="GO" id="GO:0016652">
    <property type="term" value="F:oxidoreductase activity, acting on NAD(P)H as acceptor"/>
    <property type="evidence" value="ECO:0007669"/>
    <property type="project" value="UniProtKB-UniRule"/>
</dbReference>
<evidence type="ECO:0000256" key="2">
    <source>
        <dbReference type="ARBA" id="ARBA00022643"/>
    </source>
</evidence>
<evidence type="ECO:0000259" key="7">
    <source>
        <dbReference type="Pfam" id="PF02525"/>
    </source>
</evidence>